<feature type="transmembrane region" description="Helical" evidence="5">
    <location>
        <begin position="482"/>
        <end position="504"/>
    </location>
</feature>
<feature type="transmembrane region" description="Helical" evidence="5">
    <location>
        <begin position="306"/>
        <end position="326"/>
    </location>
</feature>
<comment type="caution">
    <text evidence="7">The sequence shown here is derived from an EMBL/GenBank/DDBJ whole genome shotgun (WGS) entry which is preliminary data.</text>
</comment>
<dbReference type="Pfam" id="PF07690">
    <property type="entry name" value="MFS_1"/>
    <property type="match status" value="1"/>
</dbReference>
<dbReference type="SUPFAM" id="SSF103473">
    <property type="entry name" value="MFS general substrate transporter"/>
    <property type="match status" value="1"/>
</dbReference>
<feature type="transmembrane region" description="Helical" evidence="5">
    <location>
        <begin position="402"/>
        <end position="427"/>
    </location>
</feature>
<dbReference type="Gene3D" id="1.20.1720.10">
    <property type="entry name" value="Multidrug resistance protein D"/>
    <property type="match status" value="1"/>
</dbReference>
<feature type="transmembrane region" description="Helical" evidence="5">
    <location>
        <begin position="273"/>
        <end position="294"/>
    </location>
</feature>
<protein>
    <recommendedName>
        <fullName evidence="6">Major facilitator superfamily (MFS) profile domain-containing protein</fullName>
    </recommendedName>
</protein>
<dbReference type="AlphaFoldDB" id="A0AAD6IMD1"/>
<dbReference type="InterPro" id="IPR036259">
    <property type="entry name" value="MFS_trans_sf"/>
</dbReference>
<evidence type="ECO:0000256" key="5">
    <source>
        <dbReference type="SAM" id="Phobius"/>
    </source>
</evidence>
<keyword evidence="8" id="KW-1185">Reference proteome</keyword>
<feature type="transmembrane region" description="Helical" evidence="5">
    <location>
        <begin position="200"/>
        <end position="219"/>
    </location>
</feature>
<feature type="transmembrane region" description="Helical" evidence="5">
    <location>
        <begin position="139"/>
        <end position="156"/>
    </location>
</feature>
<evidence type="ECO:0000256" key="2">
    <source>
        <dbReference type="ARBA" id="ARBA00022692"/>
    </source>
</evidence>
<accession>A0AAD6IMD1</accession>
<feature type="transmembrane region" description="Helical" evidence="5">
    <location>
        <begin position="168"/>
        <end position="188"/>
    </location>
</feature>
<evidence type="ECO:0000256" key="4">
    <source>
        <dbReference type="ARBA" id="ARBA00023136"/>
    </source>
</evidence>
<reference evidence="7" key="1">
    <citation type="journal article" date="2023" name="IMA Fungus">
        <title>Comparative genomic study of the Penicillium genus elucidates a diverse pangenome and 15 lateral gene transfer events.</title>
        <authorList>
            <person name="Petersen C."/>
            <person name="Sorensen T."/>
            <person name="Nielsen M.R."/>
            <person name="Sondergaard T.E."/>
            <person name="Sorensen J.L."/>
            <person name="Fitzpatrick D.A."/>
            <person name="Frisvad J.C."/>
            <person name="Nielsen K.L."/>
        </authorList>
    </citation>
    <scope>NUCLEOTIDE SEQUENCE</scope>
    <source>
        <strain evidence="7">IBT 15450</strain>
    </source>
</reference>
<feature type="transmembrane region" description="Helical" evidence="5">
    <location>
        <begin position="346"/>
        <end position="368"/>
    </location>
</feature>
<gene>
    <name evidence="7" type="ORF">N7460_000267</name>
</gene>
<feature type="transmembrane region" description="Helical" evidence="5">
    <location>
        <begin position="439"/>
        <end position="462"/>
    </location>
</feature>
<organism evidence="7 8">
    <name type="scientific">Penicillium canescens</name>
    <dbReference type="NCBI Taxonomy" id="5083"/>
    <lineage>
        <taxon>Eukaryota</taxon>
        <taxon>Fungi</taxon>
        <taxon>Dikarya</taxon>
        <taxon>Ascomycota</taxon>
        <taxon>Pezizomycotina</taxon>
        <taxon>Eurotiomycetes</taxon>
        <taxon>Eurotiomycetidae</taxon>
        <taxon>Eurotiales</taxon>
        <taxon>Aspergillaceae</taxon>
        <taxon>Penicillium</taxon>
    </lineage>
</organism>
<evidence type="ECO:0000313" key="8">
    <source>
        <dbReference type="Proteomes" id="UP001219568"/>
    </source>
</evidence>
<dbReference type="Proteomes" id="UP001219568">
    <property type="component" value="Unassembled WGS sequence"/>
</dbReference>
<dbReference type="InterPro" id="IPR011701">
    <property type="entry name" value="MFS"/>
</dbReference>
<dbReference type="GO" id="GO:0016020">
    <property type="term" value="C:membrane"/>
    <property type="evidence" value="ECO:0007669"/>
    <property type="project" value="UniProtKB-SubCell"/>
</dbReference>
<feature type="transmembrane region" description="Helical" evidence="5">
    <location>
        <begin position="44"/>
        <end position="67"/>
    </location>
</feature>
<dbReference type="PANTHER" id="PTHR42718">
    <property type="entry name" value="MAJOR FACILITATOR SUPERFAMILY MULTIDRUG TRANSPORTER MFSC"/>
    <property type="match status" value="1"/>
</dbReference>
<dbReference type="InterPro" id="IPR020846">
    <property type="entry name" value="MFS_dom"/>
</dbReference>
<evidence type="ECO:0000256" key="1">
    <source>
        <dbReference type="ARBA" id="ARBA00004141"/>
    </source>
</evidence>
<evidence type="ECO:0000256" key="3">
    <source>
        <dbReference type="ARBA" id="ARBA00022989"/>
    </source>
</evidence>
<keyword evidence="2 5" id="KW-0812">Transmembrane</keyword>
<feature type="domain" description="Major facilitator superfamily (MFS) profile" evidence="6">
    <location>
        <begin position="44"/>
        <end position="508"/>
    </location>
</feature>
<reference evidence="7" key="2">
    <citation type="submission" date="2023-01" db="EMBL/GenBank/DDBJ databases">
        <authorList>
            <person name="Petersen C."/>
        </authorList>
    </citation>
    <scope>NUCLEOTIDE SEQUENCE</scope>
    <source>
        <strain evidence="7">IBT 15450</strain>
    </source>
</reference>
<dbReference type="Gene3D" id="1.20.1250.20">
    <property type="entry name" value="MFS general substrate transporter like domains"/>
    <property type="match status" value="1"/>
</dbReference>
<proteinExistence type="predicted"/>
<dbReference type="EMBL" id="JAQJZL010000001">
    <property type="protein sequence ID" value="KAJ6056993.1"/>
    <property type="molecule type" value="Genomic_DNA"/>
</dbReference>
<evidence type="ECO:0000259" key="6">
    <source>
        <dbReference type="PROSITE" id="PS50850"/>
    </source>
</evidence>
<keyword evidence="4 5" id="KW-0472">Membrane</keyword>
<keyword evidence="3 5" id="KW-1133">Transmembrane helix</keyword>
<dbReference type="PROSITE" id="PS50850">
    <property type="entry name" value="MFS"/>
    <property type="match status" value="1"/>
</dbReference>
<feature type="transmembrane region" description="Helical" evidence="5">
    <location>
        <begin position="240"/>
        <end position="261"/>
    </location>
</feature>
<comment type="subcellular location">
    <subcellularLocation>
        <location evidence="1">Membrane</location>
        <topology evidence="1">Multi-pass membrane protein</topology>
    </subcellularLocation>
</comment>
<dbReference type="GO" id="GO:0022857">
    <property type="term" value="F:transmembrane transporter activity"/>
    <property type="evidence" value="ECO:0007669"/>
    <property type="project" value="InterPro"/>
</dbReference>
<feature type="transmembrane region" description="Helical" evidence="5">
    <location>
        <begin position="375"/>
        <end position="396"/>
    </location>
</feature>
<name>A0AAD6IMD1_PENCN</name>
<evidence type="ECO:0000313" key="7">
    <source>
        <dbReference type="EMBL" id="KAJ6056993.1"/>
    </source>
</evidence>
<sequence>MASETTTTQADLHPLELIIFDRLDRLEYEQSPSSRRLSLQQAMVILQVLAVTLTASVVNGLVIVGLPTITRDLQLRPSLAFWPSSASSLATASTLLLAGSMADAVGPRCIELVGAFLSGSLIIGQGLCQYGEQFVLMRAFQGLGLALHLASSISIITQLMPQGKDRNLVFSAMGISQPLGFSIGLFVGGILVDTIGWRSGWYIAGGTTLFFAVIGLLALPKNKDHQYADPINNIRTNIDWVGACLASAFMALLCYFLAILSANPSSITSTESIVILCLAAIALPSFLLWMEYQVKRNRPALIPNSFWINVSFSSICTTIALSNAVLNSMELFTGLFFQEVQHLSAFQTSLRILPSLVVGVLVNLLVGFSVHKAPAVWIATITSFLCAGSPLLMAVIQPSWPYWANAFVAQLLQPISVDALFTIGLIFITDAFPDNTQALAGAVFNTSAQFGTALGLAVMQVTSTITTNKSQKLETQALMEGYRASFWTMFGFMLLCTVVSFLGLRNAGKVGLKRD</sequence>
<dbReference type="PANTHER" id="PTHR42718:SF27">
    <property type="entry name" value="TRANSPORTER, PUTATIVE-RELATED"/>
    <property type="match status" value="1"/>
</dbReference>